<evidence type="ECO:0000256" key="7">
    <source>
        <dbReference type="SAM" id="Phobius"/>
    </source>
</evidence>
<keyword evidence="2" id="KW-0479">Metal-binding</keyword>
<keyword evidence="5 6" id="KW-0482">Metalloprotease</keyword>
<keyword evidence="1 6" id="KW-0645">Protease</keyword>
<evidence type="ECO:0000259" key="9">
    <source>
        <dbReference type="Pfam" id="PF23368"/>
    </source>
</evidence>
<keyword evidence="4 6" id="KW-0862">Zinc</keyword>
<gene>
    <name evidence="10" type="ORF">FHW16_003972</name>
</gene>
<dbReference type="GO" id="GO:0046872">
    <property type="term" value="F:metal ion binding"/>
    <property type="evidence" value="ECO:0007669"/>
    <property type="project" value="UniProtKB-KW"/>
</dbReference>
<dbReference type="GO" id="GO:0016020">
    <property type="term" value="C:membrane"/>
    <property type="evidence" value="ECO:0007669"/>
    <property type="project" value="TreeGrafter"/>
</dbReference>
<evidence type="ECO:0000256" key="1">
    <source>
        <dbReference type="ARBA" id="ARBA00022670"/>
    </source>
</evidence>
<feature type="transmembrane region" description="Helical" evidence="7">
    <location>
        <begin position="101"/>
        <end position="119"/>
    </location>
</feature>
<comment type="cofactor">
    <cofactor evidence="6">
        <name>Zn(2+)</name>
        <dbReference type="ChEBI" id="CHEBI:29105"/>
    </cofactor>
    <text evidence="6">Binds 1 zinc ion per subunit.</text>
</comment>
<keyword evidence="11" id="KW-1185">Reference proteome</keyword>
<organism evidence="10 11">
    <name type="scientific">Phyllobacterium myrsinacearum</name>
    <dbReference type="NCBI Taxonomy" id="28101"/>
    <lineage>
        <taxon>Bacteria</taxon>
        <taxon>Pseudomonadati</taxon>
        <taxon>Pseudomonadota</taxon>
        <taxon>Alphaproteobacteria</taxon>
        <taxon>Hyphomicrobiales</taxon>
        <taxon>Phyllobacteriaceae</taxon>
        <taxon>Phyllobacterium</taxon>
    </lineage>
</organism>
<dbReference type="Pfam" id="PF01435">
    <property type="entry name" value="Peptidase_M48"/>
    <property type="match status" value="1"/>
</dbReference>
<comment type="caution">
    <text evidence="10">The sequence shown here is derived from an EMBL/GenBank/DDBJ whole genome shotgun (WGS) entry which is preliminary data.</text>
</comment>
<accession>A0A839EN28</accession>
<feature type="domain" description="DUF7092" evidence="9">
    <location>
        <begin position="6"/>
        <end position="82"/>
    </location>
</feature>
<keyword evidence="7" id="KW-0812">Transmembrane</keyword>
<keyword evidence="7" id="KW-0472">Membrane</keyword>
<keyword evidence="7" id="KW-1133">Transmembrane helix</keyword>
<evidence type="ECO:0000256" key="2">
    <source>
        <dbReference type="ARBA" id="ARBA00022723"/>
    </source>
</evidence>
<dbReference type="RefSeq" id="WP_182550916.1">
    <property type="nucleotide sequence ID" value="NZ_JACGXN010000007.1"/>
</dbReference>
<name>A0A839EN28_9HYPH</name>
<dbReference type="InterPro" id="IPR055518">
    <property type="entry name" value="DUF7092"/>
</dbReference>
<dbReference type="InterPro" id="IPR051156">
    <property type="entry name" value="Mito/Outer_Membr_Metalloprot"/>
</dbReference>
<evidence type="ECO:0000256" key="4">
    <source>
        <dbReference type="ARBA" id="ARBA00022833"/>
    </source>
</evidence>
<dbReference type="InterPro" id="IPR001915">
    <property type="entry name" value="Peptidase_M48"/>
</dbReference>
<evidence type="ECO:0000256" key="5">
    <source>
        <dbReference type="ARBA" id="ARBA00023049"/>
    </source>
</evidence>
<dbReference type="CDD" id="cd07332">
    <property type="entry name" value="M48C_Oma1_like"/>
    <property type="match status" value="1"/>
</dbReference>
<comment type="similarity">
    <text evidence="6">Belongs to the peptidase M48 family.</text>
</comment>
<dbReference type="Gene3D" id="3.30.2010.10">
    <property type="entry name" value="Metalloproteases ('zincins'), catalytic domain"/>
    <property type="match status" value="1"/>
</dbReference>
<reference evidence="10 11" key="1">
    <citation type="submission" date="2020-07" db="EMBL/GenBank/DDBJ databases">
        <title>Genomic Encyclopedia of Type Strains, Phase IV (KMG-V): Genome sequencing to study the core and pangenomes of soil and plant-associated prokaryotes.</title>
        <authorList>
            <person name="Whitman W."/>
        </authorList>
    </citation>
    <scope>NUCLEOTIDE SEQUENCE [LARGE SCALE GENOMIC DNA]</scope>
    <source>
        <strain evidence="10 11">AN3</strain>
    </source>
</reference>
<dbReference type="GO" id="GO:0004222">
    <property type="term" value="F:metalloendopeptidase activity"/>
    <property type="evidence" value="ECO:0007669"/>
    <property type="project" value="InterPro"/>
</dbReference>
<evidence type="ECO:0000256" key="6">
    <source>
        <dbReference type="RuleBase" id="RU003983"/>
    </source>
</evidence>
<keyword evidence="3 6" id="KW-0378">Hydrolase</keyword>
<evidence type="ECO:0000313" key="10">
    <source>
        <dbReference type="EMBL" id="MBA8880252.1"/>
    </source>
</evidence>
<dbReference type="Pfam" id="PF23368">
    <property type="entry name" value="DUF7092"/>
    <property type="match status" value="1"/>
</dbReference>
<dbReference type="AlphaFoldDB" id="A0A839EN28"/>
<feature type="domain" description="Peptidase M48" evidence="8">
    <location>
        <begin position="162"/>
        <end position="337"/>
    </location>
</feature>
<evidence type="ECO:0000313" key="11">
    <source>
        <dbReference type="Proteomes" id="UP000549052"/>
    </source>
</evidence>
<dbReference type="Proteomes" id="UP000549052">
    <property type="component" value="Unassembled WGS sequence"/>
</dbReference>
<evidence type="ECO:0000256" key="3">
    <source>
        <dbReference type="ARBA" id="ARBA00022801"/>
    </source>
</evidence>
<dbReference type="GO" id="GO:0051603">
    <property type="term" value="P:proteolysis involved in protein catabolic process"/>
    <property type="evidence" value="ECO:0007669"/>
    <property type="project" value="TreeGrafter"/>
</dbReference>
<evidence type="ECO:0000259" key="8">
    <source>
        <dbReference type="Pfam" id="PF01435"/>
    </source>
</evidence>
<dbReference type="PANTHER" id="PTHR22726:SF1">
    <property type="entry name" value="METALLOENDOPEPTIDASE OMA1, MITOCHONDRIAL"/>
    <property type="match status" value="1"/>
</dbReference>
<dbReference type="PANTHER" id="PTHR22726">
    <property type="entry name" value="METALLOENDOPEPTIDASE OMA1"/>
    <property type="match status" value="1"/>
</dbReference>
<dbReference type="EMBL" id="JACGXN010000007">
    <property type="protein sequence ID" value="MBA8880252.1"/>
    <property type="molecule type" value="Genomic_DNA"/>
</dbReference>
<sequence>MGNLTTGLWHREGSSAGRGASLIFADDAVSVVAADGTVLSAAAFDKIDISDRVGSIPRRLTYPDRTSFETMDNDAIDALVASQKGSRAGWVHRAERVHPRLLLFVLLTFLFAFSIYRYAVPALVEVAVLVTPPVVPKLMSQGTLQTLDTTTFSPSTLSGADKAKLHDGFEKVAAKSERGAGGFDLQFRSGGLIGPNAFALPDGTVIITDELVKLADGDTEMLLGVLAHEIGHVELKHSLRQIYRAAGVTGLIMLIGGDIGDSTHDILVQGGGLLALSYSRAYENAADRHSVELMQKAGYDPAAIARFFALVEDKMNDHSPTSMLETHPGTPERRTAVLDYAQELKVKAAALPN</sequence>
<protein>
    <submittedName>
        <fullName evidence="10">Zn-dependent protease with chaperone function</fullName>
    </submittedName>
</protein>
<proteinExistence type="inferred from homology"/>